<dbReference type="AlphaFoldDB" id="A0AAW2GME0"/>
<gene>
    <name evidence="2" type="ORF">PUN28_003631</name>
</gene>
<keyword evidence="3" id="KW-1185">Reference proteome</keyword>
<comment type="caution">
    <text evidence="2">The sequence shown here is derived from an EMBL/GenBank/DDBJ whole genome shotgun (WGS) entry which is preliminary data.</text>
</comment>
<organism evidence="2 3">
    <name type="scientific">Cardiocondyla obscurior</name>
    <dbReference type="NCBI Taxonomy" id="286306"/>
    <lineage>
        <taxon>Eukaryota</taxon>
        <taxon>Metazoa</taxon>
        <taxon>Ecdysozoa</taxon>
        <taxon>Arthropoda</taxon>
        <taxon>Hexapoda</taxon>
        <taxon>Insecta</taxon>
        <taxon>Pterygota</taxon>
        <taxon>Neoptera</taxon>
        <taxon>Endopterygota</taxon>
        <taxon>Hymenoptera</taxon>
        <taxon>Apocrita</taxon>
        <taxon>Aculeata</taxon>
        <taxon>Formicoidea</taxon>
        <taxon>Formicidae</taxon>
        <taxon>Myrmicinae</taxon>
        <taxon>Cardiocondyla</taxon>
    </lineage>
</organism>
<evidence type="ECO:0000256" key="1">
    <source>
        <dbReference type="SAM" id="MobiDB-lite"/>
    </source>
</evidence>
<feature type="compositionally biased region" description="Basic and acidic residues" evidence="1">
    <location>
        <begin position="1"/>
        <end position="13"/>
    </location>
</feature>
<dbReference type="Proteomes" id="UP001430953">
    <property type="component" value="Unassembled WGS sequence"/>
</dbReference>
<proteinExistence type="predicted"/>
<sequence>MQNLKEELRRTKEAAIMPSPPFPSPFKREENLAGQSMDIDTAPNDFLSVILPPREEWPPVLRPAIQGNRRVLTDDEDDEIVTRSNTSSFHTTKAEAKT</sequence>
<evidence type="ECO:0000313" key="3">
    <source>
        <dbReference type="Proteomes" id="UP001430953"/>
    </source>
</evidence>
<protein>
    <submittedName>
        <fullName evidence="2">Uncharacterized protein</fullName>
    </submittedName>
</protein>
<evidence type="ECO:0000313" key="2">
    <source>
        <dbReference type="EMBL" id="KAL0128462.1"/>
    </source>
</evidence>
<feature type="region of interest" description="Disordered" evidence="1">
    <location>
        <begin position="1"/>
        <end position="24"/>
    </location>
</feature>
<accession>A0AAW2GME0</accession>
<name>A0AAW2GME0_9HYME</name>
<dbReference type="EMBL" id="JADYXP020000003">
    <property type="protein sequence ID" value="KAL0128462.1"/>
    <property type="molecule type" value="Genomic_DNA"/>
</dbReference>
<reference evidence="2 3" key="1">
    <citation type="submission" date="2023-03" db="EMBL/GenBank/DDBJ databases">
        <title>High recombination rates correlate with genetic variation in Cardiocondyla obscurior ants.</title>
        <authorList>
            <person name="Errbii M."/>
        </authorList>
    </citation>
    <scope>NUCLEOTIDE SEQUENCE [LARGE SCALE GENOMIC DNA]</scope>
    <source>
        <strain evidence="2">Alpha-2009</strain>
        <tissue evidence="2">Whole body</tissue>
    </source>
</reference>